<dbReference type="InterPro" id="IPR001444">
    <property type="entry name" value="Flag_bb_rod_N"/>
</dbReference>
<dbReference type="EMBL" id="UOFM01000536">
    <property type="protein sequence ID" value="VAW83366.1"/>
    <property type="molecule type" value="Genomic_DNA"/>
</dbReference>
<gene>
    <name evidence="5" type="ORF">MNBD_GAMMA14-1832</name>
</gene>
<evidence type="ECO:0000256" key="2">
    <source>
        <dbReference type="ARBA" id="ARBA00009677"/>
    </source>
</evidence>
<dbReference type="PANTHER" id="PTHR30435">
    <property type="entry name" value="FLAGELLAR PROTEIN"/>
    <property type="match status" value="1"/>
</dbReference>
<keyword evidence="3" id="KW-0975">Bacterial flagellum</keyword>
<proteinExistence type="inferred from homology"/>
<dbReference type="GO" id="GO:0030694">
    <property type="term" value="C:bacterial-type flagellum basal body, rod"/>
    <property type="evidence" value="ECO:0007669"/>
    <property type="project" value="InterPro"/>
</dbReference>
<keyword evidence="5" id="KW-0966">Cell projection</keyword>
<evidence type="ECO:0000313" key="5">
    <source>
        <dbReference type="EMBL" id="VAW83366.1"/>
    </source>
</evidence>
<dbReference type="PANTHER" id="PTHR30435:SF12">
    <property type="entry name" value="FLAGELLAR BASAL BODY ROD PROTEIN FLGB"/>
    <property type="match status" value="1"/>
</dbReference>
<accession>A0A3B0ZRY0</accession>
<dbReference type="NCBIfam" id="TIGR01396">
    <property type="entry name" value="FlgB"/>
    <property type="match status" value="1"/>
</dbReference>
<keyword evidence="5" id="KW-0282">Flagellum</keyword>
<protein>
    <submittedName>
        <fullName evidence="5">Flagellar basal-body rod protein FlgB</fullName>
    </submittedName>
</protein>
<dbReference type="Pfam" id="PF00460">
    <property type="entry name" value="Flg_bb_rod"/>
    <property type="match status" value="1"/>
</dbReference>
<name>A0A3B0ZRY0_9ZZZZ</name>
<comment type="similarity">
    <text evidence="2">Belongs to the flagella basal body rod proteins family.</text>
</comment>
<evidence type="ECO:0000256" key="3">
    <source>
        <dbReference type="ARBA" id="ARBA00023143"/>
    </source>
</evidence>
<dbReference type="AlphaFoldDB" id="A0A3B0ZRY0"/>
<dbReference type="PIRSF" id="PIRSF002889">
    <property type="entry name" value="Rod_FlgB"/>
    <property type="match status" value="1"/>
</dbReference>
<keyword evidence="5" id="KW-0969">Cilium</keyword>
<reference evidence="5" key="1">
    <citation type="submission" date="2018-06" db="EMBL/GenBank/DDBJ databases">
        <authorList>
            <person name="Zhirakovskaya E."/>
        </authorList>
    </citation>
    <scope>NUCLEOTIDE SEQUENCE</scope>
</reference>
<dbReference type="InterPro" id="IPR006300">
    <property type="entry name" value="FlgB"/>
</dbReference>
<feature type="domain" description="Flagellar basal body rod protein N-terminal" evidence="4">
    <location>
        <begin position="26"/>
        <end position="39"/>
    </location>
</feature>
<dbReference type="GO" id="GO:0071978">
    <property type="term" value="P:bacterial-type flagellum-dependent swarming motility"/>
    <property type="evidence" value="ECO:0007669"/>
    <property type="project" value="TreeGrafter"/>
</dbReference>
<sequence length="132" mass="14173">MPNLIDKAIGNLPAHLAVYGKRSSLLASNIANSNTPGYKARDIDFKAALSGTGKEQITLRTTRGNHIAGASSGMSNPKILYRAPLQPSLDGNTVDSQQEKARFTENAIRYQSTLAFLGGKFKGLKLAIKGER</sequence>
<organism evidence="5">
    <name type="scientific">hydrothermal vent metagenome</name>
    <dbReference type="NCBI Taxonomy" id="652676"/>
    <lineage>
        <taxon>unclassified sequences</taxon>
        <taxon>metagenomes</taxon>
        <taxon>ecological metagenomes</taxon>
    </lineage>
</organism>
<evidence type="ECO:0000256" key="1">
    <source>
        <dbReference type="ARBA" id="ARBA00004117"/>
    </source>
</evidence>
<evidence type="ECO:0000259" key="4">
    <source>
        <dbReference type="Pfam" id="PF00460"/>
    </source>
</evidence>
<comment type="subcellular location">
    <subcellularLocation>
        <location evidence="1">Bacterial flagellum basal body</location>
    </subcellularLocation>
</comment>